<evidence type="ECO:0000256" key="5">
    <source>
        <dbReference type="ARBA" id="ARBA00022734"/>
    </source>
</evidence>
<dbReference type="PANTHER" id="PTHR45713:SF20">
    <property type="entry name" value="FUCOLECTIN TACHYLECTIN-4 PENTRAXIN-1 DOMAIN-CONTAINING PROTEIN"/>
    <property type="match status" value="1"/>
</dbReference>
<gene>
    <name evidence="9" type="ORF">GDO78_018825</name>
</gene>
<evidence type="ECO:0000259" key="8">
    <source>
        <dbReference type="SMART" id="SM00607"/>
    </source>
</evidence>
<dbReference type="InterPro" id="IPR006585">
    <property type="entry name" value="FTP1"/>
</dbReference>
<dbReference type="AlphaFoldDB" id="A0A8J6EBR7"/>
<keyword evidence="10" id="KW-1185">Reference proteome</keyword>
<comment type="subunit">
    <text evidence="3">Homotrimer.</text>
</comment>
<dbReference type="Gene3D" id="2.60.120.260">
    <property type="entry name" value="Galactose-binding domain-like"/>
    <property type="match status" value="1"/>
</dbReference>
<keyword evidence="7" id="KW-1015">Disulfide bond</keyword>
<comment type="similarity">
    <text evidence="2">Belongs to the fucolectin family.</text>
</comment>
<evidence type="ECO:0000256" key="1">
    <source>
        <dbReference type="ARBA" id="ARBA00002219"/>
    </source>
</evidence>
<dbReference type="InterPro" id="IPR051941">
    <property type="entry name" value="BG_Antigen-Binding_Lectin"/>
</dbReference>
<keyword evidence="4" id="KW-0479">Metal-binding</keyword>
<comment type="caution">
    <text evidence="9">The sequence shown here is derived from an EMBL/GenBank/DDBJ whole genome shotgun (WGS) entry which is preliminary data.</text>
</comment>
<evidence type="ECO:0000256" key="6">
    <source>
        <dbReference type="ARBA" id="ARBA00022837"/>
    </source>
</evidence>
<dbReference type="Pfam" id="PF22633">
    <property type="entry name" value="F5_F8_type_C_2"/>
    <property type="match status" value="1"/>
</dbReference>
<dbReference type="Proteomes" id="UP000770717">
    <property type="component" value="Unassembled WGS sequence"/>
</dbReference>
<comment type="function">
    <text evidence="1">Acts as a defensive agent. Recognizes blood group fucosylated oligosaccharides including A, B, H and Lewis B-type antigens. Does not recognize Lewis A antigen and has low affinity for monovalent haptens.</text>
</comment>
<dbReference type="GO" id="GO:0046872">
    <property type="term" value="F:metal ion binding"/>
    <property type="evidence" value="ECO:0007669"/>
    <property type="project" value="UniProtKB-KW"/>
</dbReference>
<sequence>MAPWWMLDLLSTFNVTKVKVTNRGCCCAERLNGAEIRIGNISENGGTQNPTCVKIESLGPGEEGEYICEMVGRYVTITIPGRAEYLTLCEVKVYDTMVSEGYAGKT</sequence>
<organism evidence="9 10">
    <name type="scientific">Eleutherodactylus coqui</name>
    <name type="common">Puerto Rican coqui</name>
    <dbReference type="NCBI Taxonomy" id="57060"/>
    <lineage>
        <taxon>Eukaryota</taxon>
        <taxon>Metazoa</taxon>
        <taxon>Chordata</taxon>
        <taxon>Craniata</taxon>
        <taxon>Vertebrata</taxon>
        <taxon>Euteleostomi</taxon>
        <taxon>Amphibia</taxon>
        <taxon>Batrachia</taxon>
        <taxon>Anura</taxon>
        <taxon>Neobatrachia</taxon>
        <taxon>Hyloidea</taxon>
        <taxon>Eleutherodactylidae</taxon>
        <taxon>Eleutherodactylinae</taxon>
        <taxon>Eleutherodactylus</taxon>
        <taxon>Eleutherodactylus</taxon>
    </lineage>
</organism>
<dbReference type="InterPro" id="IPR008979">
    <property type="entry name" value="Galactose-bd-like_sf"/>
</dbReference>
<evidence type="ECO:0000256" key="4">
    <source>
        <dbReference type="ARBA" id="ARBA00022723"/>
    </source>
</evidence>
<evidence type="ECO:0000256" key="7">
    <source>
        <dbReference type="ARBA" id="ARBA00023157"/>
    </source>
</evidence>
<dbReference type="GO" id="GO:0001868">
    <property type="term" value="P:regulation of complement activation, lectin pathway"/>
    <property type="evidence" value="ECO:0007669"/>
    <property type="project" value="UniProtKB-ARBA"/>
</dbReference>
<evidence type="ECO:0000313" key="10">
    <source>
        <dbReference type="Proteomes" id="UP000770717"/>
    </source>
</evidence>
<name>A0A8J6EBR7_ELECQ</name>
<dbReference type="GO" id="GO:0010185">
    <property type="term" value="P:regulation of cellular defense response"/>
    <property type="evidence" value="ECO:0007669"/>
    <property type="project" value="UniProtKB-ARBA"/>
</dbReference>
<evidence type="ECO:0000256" key="3">
    <source>
        <dbReference type="ARBA" id="ARBA00011233"/>
    </source>
</evidence>
<reference evidence="9" key="1">
    <citation type="thesis" date="2020" institute="ProQuest LLC" country="789 East Eisenhower Parkway, Ann Arbor, MI, USA">
        <title>Comparative Genomics and Chromosome Evolution.</title>
        <authorList>
            <person name="Mudd A.B."/>
        </authorList>
    </citation>
    <scope>NUCLEOTIDE SEQUENCE</scope>
    <source>
        <strain evidence="9">HN-11 Male</strain>
        <tissue evidence="9">Kidney and liver</tissue>
    </source>
</reference>
<proteinExistence type="inferred from homology"/>
<keyword evidence="5" id="KW-0430">Lectin</keyword>
<feature type="domain" description="Fucolectin tachylectin-4 pentraxin-1" evidence="8">
    <location>
        <begin position="1"/>
        <end position="100"/>
    </location>
</feature>
<dbReference type="GO" id="GO:0042806">
    <property type="term" value="F:fucose binding"/>
    <property type="evidence" value="ECO:0007669"/>
    <property type="project" value="UniProtKB-ARBA"/>
</dbReference>
<evidence type="ECO:0000256" key="2">
    <source>
        <dbReference type="ARBA" id="ARBA00010147"/>
    </source>
</evidence>
<keyword evidence="6" id="KW-0106">Calcium</keyword>
<dbReference type="OrthoDB" id="547680at2759"/>
<dbReference type="SMART" id="SM00607">
    <property type="entry name" value="FTP"/>
    <property type="match status" value="1"/>
</dbReference>
<dbReference type="SUPFAM" id="SSF49785">
    <property type="entry name" value="Galactose-binding domain-like"/>
    <property type="match status" value="1"/>
</dbReference>
<protein>
    <recommendedName>
        <fullName evidence="8">Fucolectin tachylectin-4 pentraxin-1 domain-containing protein</fullName>
    </recommendedName>
</protein>
<accession>A0A8J6EBR7</accession>
<evidence type="ECO:0000313" key="9">
    <source>
        <dbReference type="EMBL" id="KAG9460901.1"/>
    </source>
</evidence>
<dbReference type="PANTHER" id="PTHR45713">
    <property type="entry name" value="FTP DOMAIN-CONTAINING PROTEIN"/>
    <property type="match status" value="1"/>
</dbReference>
<dbReference type="EMBL" id="WNTK01033995">
    <property type="protein sequence ID" value="KAG9460901.1"/>
    <property type="molecule type" value="Genomic_DNA"/>
</dbReference>